<sequence>MEEILKALKDDNNNINIVGVHGMGGVGKTTMVKQVAEKVMTEGLFHRVVMASVSQIVNLKKIQISIADGLELFLKKKSDEDKRRELFGKE</sequence>
<dbReference type="InterPro" id="IPR050905">
    <property type="entry name" value="Plant_NBS-LRR"/>
</dbReference>
<protein>
    <submittedName>
        <fullName evidence="3">Disease resistance protein</fullName>
    </submittedName>
</protein>
<evidence type="ECO:0000313" key="4">
    <source>
        <dbReference type="Proteomes" id="UP000237347"/>
    </source>
</evidence>
<dbReference type="SUPFAM" id="SSF52540">
    <property type="entry name" value="P-loop containing nucleoside triphosphate hydrolases"/>
    <property type="match status" value="1"/>
</dbReference>
<organism evidence="3 4">
    <name type="scientific">Quercus suber</name>
    <name type="common">Cork oak</name>
    <dbReference type="NCBI Taxonomy" id="58331"/>
    <lineage>
        <taxon>Eukaryota</taxon>
        <taxon>Viridiplantae</taxon>
        <taxon>Streptophyta</taxon>
        <taxon>Embryophyta</taxon>
        <taxon>Tracheophyta</taxon>
        <taxon>Spermatophyta</taxon>
        <taxon>Magnoliopsida</taxon>
        <taxon>eudicotyledons</taxon>
        <taxon>Gunneridae</taxon>
        <taxon>Pentapetalae</taxon>
        <taxon>rosids</taxon>
        <taxon>fabids</taxon>
        <taxon>Fagales</taxon>
        <taxon>Fagaceae</taxon>
        <taxon>Quercus</taxon>
    </lineage>
</organism>
<evidence type="ECO:0000256" key="1">
    <source>
        <dbReference type="ARBA" id="ARBA00022821"/>
    </source>
</evidence>
<dbReference type="AlphaFoldDB" id="A0AAW0IYM4"/>
<evidence type="ECO:0000259" key="2">
    <source>
        <dbReference type="Pfam" id="PF00931"/>
    </source>
</evidence>
<keyword evidence="1" id="KW-0611">Plant defense</keyword>
<feature type="domain" description="NB-ARC" evidence="2">
    <location>
        <begin position="1"/>
        <end position="81"/>
    </location>
</feature>
<dbReference type="Proteomes" id="UP000237347">
    <property type="component" value="Unassembled WGS sequence"/>
</dbReference>
<dbReference type="EMBL" id="PKMF04000783">
    <property type="protein sequence ID" value="KAK7819437.1"/>
    <property type="molecule type" value="Genomic_DNA"/>
</dbReference>
<dbReference type="Gene3D" id="3.40.50.300">
    <property type="entry name" value="P-loop containing nucleotide triphosphate hydrolases"/>
    <property type="match status" value="1"/>
</dbReference>
<proteinExistence type="predicted"/>
<dbReference type="PANTHER" id="PTHR33463">
    <property type="entry name" value="NB-ARC DOMAIN-CONTAINING PROTEIN-RELATED"/>
    <property type="match status" value="1"/>
</dbReference>
<dbReference type="InterPro" id="IPR027417">
    <property type="entry name" value="P-loop_NTPase"/>
</dbReference>
<name>A0AAW0IYM4_QUESU</name>
<reference evidence="3 4" key="1">
    <citation type="journal article" date="2018" name="Sci. Data">
        <title>The draft genome sequence of cork oak.</title>
        <authorList>
            <person name="Ramos A.M."/>
            <person name="Usie A."/>
            <person name="Barbosa P."/>
            <person name="Barros P.M."/>
            <person name="Capote T."/>
            <person name="Chaves I."/>
            <person name="Simoes F."/>
            <person name="Abreu I."/>
            <person name="Carrasquinho I."/>
            <person name="Faro C."/>
            <person name="Guimaraes J.B."/>
            <person name="Mendonca D."/>
            <person name="Nobrega F."/>
            <person name="Rodrigues L."/>
            <person name="Saibo N.J.M."/>
            <person name="Varela M.C."/>
            <person name="Egas C."/>
            <person name="Matos J."/>
            <person name="Miguel C.M."/>
            <person name="Oliveira M.M."/>
            <person name="Ricardo C.P."/>
            <person name="Goncalves S."/>
        </authorList>
    </citation>
    <scope>NUCLEOTIDE SEQUENCE [LARGE SCALE GENOMIC DNA]</scope>
    <source>
        <strain evidence="4">cv. HL8</strain>
    </source>
</reference>
<dbReference type="PANTHER" id="PTHR33463:SF181">
    <property type="entry name" value="AAA+ ATPASE DOMAIN-CONTAINING PROTEIN"/>
    <property type="match status" value="1"/>
</dbReference>
<dbReference type="InterPro" id="IPR002182">
    <property type="entry name" value="NB-ARC"/>
</dbReference>
<dbReference type="Pfam" id="PF00931">
    <property type="entry name" value="NB-ARC"/>
    <property type="match status" value="1"/>
</dbReference>
<gene>
    <name evidence="3" type="ORF">CFP56_040378</name>
</gene>
<evidence type="ECO:0000313" key="3">
    <source>
        <dbReference type="EMBL" id="KAK7819437.1"/>
    </source>
</evidence>
<comment type="caution">
    <text evidence="3">The sequence shown here is derived from an EMBL/GenBank/DDBJ whole genome shotgun (WGS) entry which is preliminary data.</text>
</comment>
<keyword evidence="4" id="KW-1185">Reference proteome</keyword>
<accession>A0AAW0IYM4</accession>
<dbReference type="GO" id="GO:0043531">
    <property type="term" value="F:ADP binding"/>
    <property type="evidence" value="ECO:0007669"/>
    <property type="project" value="InterPro"/>
</dbReference>